<accession>A0ACB8YBJ9</accession>
<evidence type="ECO:0000313" key="1">
    <source>
        <dbReference type="EMBL" id="KAI3682416.1"/>
    </source>
</evidence>
<gene>
    <name evidence="1" type="ORF">L1987_82386</name>
</gene>
<proteinExistence type="predicted"/>
<name>A0ACB8YBJ9_9ASTR</name>
<sequence length="117" mass="13907">MLRTNEIVEPGPFILFVYKILPLLQLYAAAFFAIPSVRWFLIKKRNAEIDERNRARELRAQALELPDISLKQKIRSARDMSKSTVIGQHRIVYTTDKDVSEQDYDKHEWDRRFEDII</sequence>
<comment type="caution">
    <text evidence="1">The sequence shown here is derived from an EMBL/GenBank/DDBJ whole genome shotgun (WGS) entry which is preliminary data.</text>
</comment>
<protein>
    <submittedName>
        <fullName evidence="1">Uncharacterized protein</fullName>
    </submittedName>
</protein>
<evidence type="ECO:0000313" key="2">
    <source>
        <dbReference type="Proteomes" id="UP001056120"/>
    </source>
</evidence>
<keyword evidence="2" id="KW-1185">Reference proteome</keyword>
<dbReference type="Proteomes" id="UP001056120">
    <property type="component" value="Linkage Group LG28"/>
</dbReference>
<reference evidence="1 2" key="2">
    <citation type="journal article" date="2022" name="Mol. Ecol. Resour.">
        <title>The genomes of chicory, endive, great burdock and yacon provide insights into Asteraceae paleo-polyploidization history and plant inulin production.</title>
        <authorList>
            <person name="Fan W."/>
            <person name="Wang S."/>
            <person name="Wang H."/>
            <person name="Wang A."/>
            <person name="Jiang F."/>
            <person name="Liu H."/>
            <person name="Zhao H."/>
            <person name="Xu D."/>
            <person name="Zhang Y."/>
        </authorList>
    </citation>
    <scope>NUCLEOTIDE SEQUENCE [LARGE SCALE GENOMIC DNA]</scope>
    <source>
        <strain evidence="2">cv. Yunnan</strain>
        <tissue evidence="1">Leaves</tissue>
    </source>
</reference>
<dbReference type="EMBL" id="CM042045">
    <property type="protein sequence ID" value="KAI3682416.1"/>
    <property type="molecule type" value="Genomic_DNA"/>
</dbReference>
<organism evidence="1 2">
    <name type="scientific">Smallanthus sonchifolius</name>
    <dbReference type="NCBI Taxonomy" id="185202"/>
    <lineage>
        <taxon>Eukaryota</taxon>
        <taxon>Viridiplantae</taxon>
        <taxon>Streptophyta</taxon>
        <taxon>Embryophyta</taxon>
        <taxon>Tracheophyta</taxon>
        <taxon>Spermatophyta</taxon>
        <taxon>Magnoliopsida</taxon>
        <taxon>eudicotyledons</taxon>
        <taxon>Gunneridae</taxon>
        <taxon>Pentapetalae</taxon>
        <taxon>asterids</taxon>
        <taxon>campanulids</taxon>
        <taxon>Asterales</taxon>
        <taxon>Asteraceae</taxon>
        <taxon>Asteroideae</taxon>
        <taxon>Heliantheae alliance</taxon>
        <taxon>Millerieae</taxon>
        <taxon>Smallanthus</taxon>
    </lineage>
</organism>
<reference evidence="2" key="1">
    <citation type="journal article" date="2022" name="Mol. Ecol. Resour.">
        <title>The genomes of chicory, endive, great burdock and yacon provide insights into Asteraceae palaeo-polyploidization history and plant inulin production.</title>
        <authorList>
            <person name="Fan W."/>
            <person name="Wang S."/>
            <person name="Wang H."/>
            <person name="Wang A."/>
            <person name="Jiang F."/>
            <person name="Liu H."/>
            <person name="Zhao H."/>
            <person name="Xu D."/>
            <person name="Zhang Y."/>
        </authorList>
    </citation>
    <scope>NUCLEOTIDE SEQUENCE [LARGE SCALE GENOMIC DNA]</scope>
    <source>
        <strain evidence="2">cv. Yunnan</strain>
    </source>
</reference>